<evidence type="ECO:0000313" key="3">
    <source>
        <dbReference type="Proteomes" id="UP000070366"/>
    </source>
</evidence>
<dbReference type="PANTHER" id="PTHR34504:SF2">
    <property type="entry name" value="UPF0150 PROTEIN SSL0259"/>
    <property type="match status" value="1"/>
</dbReference>
<dbReference type="SUPFAM" id="SSF143100">
    <property type="entry name" value="TTHA1013/TTHA0281-like"/>
    <property type="match status" value="1"/>
</dbReference>
<evidence type="ECO:0000313" key="2">
    <source>
        <dbReference type="EMBL" id="KXK66698.1"/>
    </source>
</evidence>
<organism evidence="2 3">
    <name type="scientific">Christensenella minuta</name>
    <dbReference type="NCBI Taxonomy" id="626937"/>
    <lineage>
        <taxon>Bacteria</taxon>
        <taxon>Bacillati</taxon>
        <taxon>Bacillota</taxon>
        <taxon>Clostridia</taxon>
        <taxon>Christensenellales</taxon>
        <taxon>Christensenellaceae</taxon>
        <taxon>Christensenella</taxon>
    </lineage>
</organism>
<dbReference type="InterPro" id="IPR031807">
    <property type="entry name" value="HicB-like"/>
</dbReference>
<gene>
    <name evidence="2" type="ORF">HMPREF3293_00448</name>
</gene>
<proteinExistence type="predicted"/>
<dbReference type="Gene3D" id="3.30.160.250">
    <property type="match status" value="1"/>
</dbReference>
<name>A0A136Q7N6_9FIRM</name>
<dbReference type="PANTHER" id="PTHR34504">
    <property type="entry name" value="ANTITOXIN HICB"/>
    <property type="match status" value="1"/>
</dbReference>
<evidence type="ECO:0000259" key="1">
    <source>
        <dbReference type="Pfam" id="PF15919"/>
    </source>
</evidence>
<dbReference type="RefSeq" id="WP_066523460.1">
    <property type="nucleotide sequence ID" value="NZ_CABMOF010000019.1"/>
</dbReference>
<dbReference type="InterPro" id="IPR035069">
    <property type="entry name" value="TTHA1013/TTHA0281-like"/>
</dbReference>
<sequence>MASQEYSVKITKLSPEMGGCYIAEVEELPGCIADGETPQEALNNVDEAINLWIEVQQKSGRSVPAPKVYENKKEYNGKISLRTLNA</sequence>
<dbReference type="EMBL" id="LSZW01000034">
    <property type="protein sequence ID" value="KXK66698.1"/>
    <property type="molecule type" value="Genomic_DNA"/>
</dbReference>
<dbReference type="STRING" id="626937.HMPREF3293_00448"/>
<reference evidence="2 3" key="1">
    <citation type="submission" date="2016-02" db="EMBL/GenBank/DDBJ databases">
        <authorList>
            <person name="Wen L."/>
            <person name="He K."/>
            <person name="Yang H."/>
        </authorList>
    </citation>
    <scope>NUCLEOTIDE SEQUENCE [LARGE SCALE GENOMIC DNA]</scope>
    <source>
        <strain evidence="2 3">DSM 22607</strain>
    </source>
</reference>
<keyword evidence="3" id="KW-1185">Reference proteome</keyword>
<dbReference type="InterPro" id="IPR051404">
    <property type="entry name" value="TA_system_antitoxin"/>
</dbReference>
<protein>
    <submittedName>
        <fullName evidence="2">Toxin-antitoxin system, antitoxin component, HicB domain protein</fullName>
    </submittedName>
</protein>
<dbReference type="AlphaFoldDB" id="A0A136Q7N6"/>
<dbReference type="Pfam" id="PF15919">
    <property type="entry name" value="HicB_lk_antitox"/>
    <property type="match status" value="1"/>
</dbReference>
<dbReference type="Proteomes" id="UP000070366">
    <property type="component" value="Unassembled WGS sequence"/>
</dbReference>
<accession>A0A136Q7N6</accession>
<feature type="domain" description="HicB-like antitoxin of toxin-antitoxin system" evidence="1">
    <location>
        <begin position="19"/>
        <end position="79"/>
    </location>
</feature>
<comment type="caution">
    <text evidence="2">The sequence shown here is derived from an EMBL/GenBank/DDBJ whole genome shotgun (WGS) entry which is preliminary data.</text>
</comment>